<feature type="domain" description="Chitin-binding type-2" evidence="7">
    <location>
        <begin position="310"/>
        <end position="364"/>
    </location>
</feature>
<evidence type="ECO:0000256" key="3">
    <source>
        <dbReference type="ARBA" id="ARBA00022737"/>
    </source>
</evidence>
<gene>
    <name evidence="9" type="primary">LOC127566193</name>
</gene>
<dbReference type="GO" id="GO:0005576">
    <property type="term" value="C:extracellular region"/>
    <property type="evidence" value="ECO:0007669"/>
    <property type="project" value="InterPro"/>
</dbReference>
<feature type="transmembrane region" description="Helical" evidence="6">
    <location>
        <begin position="7"/>
        <end position="27"/>
    </location>
</feature>
<evidence type="ECO:0000259" key="7">
    <source>
        <dbReference type="PROSITE" id="PS50940"/>
    </source>
</evidence>
<feature type="domain" description="Chitin-binding type-2" evidence="7">
    <location>
        <begin position="36"/>
        <end position="90"/>
    </location>
</feature>
<dbReference type="Gene3D" id="2.170.140.10">
    <property type="entry name" value="Chitin binding domain"/>
    <property type="match status" value="11"/>
</dbReference>
<dbReference type="InterPro" id="IPR036508">
    <property type="entry name" value="Chitin-bd_dom_sf"/>
</dbReference>
<keyword evidence="1" id="KW-0147">Chitin-binding</keyword>
<keyword evidence="8" id="KW-1185">Reference proteome</keyword>
<keyword evidence="2" id="KW-0732">Signal</keyword>
<sequence>MTPQHIWIIYYYAFHLFLVLCRAPPLLTLKTEAVNLKVCGEGVVSPDPDDCASYFQCLDGAIIKEKCSSGSYFDSSWDVCVIDVDGICTPATVNCTEGELEVNPFNSCGYLKCLNGSITEVNCTSGNYFNSTLMTCTIDENGICSAIDDECIEGEIEENPEDPCGYFECINGSFEDVDCTSGTYFNSSLNICLIDENGICSAIDEKCIEGEIEENPDDPCGYLQCVDGSLEEVNCTSGTYFNSSLNICLIDENGICSLKCTEGEIEENPDDPCGYLQCVDGSLEEVNCTSGTYFNSSLNICLIDENGICSLKCTEGEIEENPDDPCGYLQCVDGSLEEVNCTSGTYFNSSLNICLIDENGICSSKCMEGETEVNPDDPCGYLQCVDGSLEEVNCTSGTYFNSSLNICLIDESGICSLKCMEGEIEENPDDPCGYLQCVDGSLEEVNCTSGTYFNSSLNICLIDENGVCSLKCTEGEIEVNPDDPCGYLQCVDGSLEEVNCTSGTYFNSSLNICLNDENGVCSLKCTEGEIEVNPDDPCGYLQCVDGSLEEVNCTSGTYFNSSLNICLIDENGICSLKCTEGEIEENPDDPCGYLRCINGNLEELNCTSGSYFNSSIKVCLIDENGICSAIPEDCRDGDIEENPDDLCGYLICKDGSFSEANCTSGSYFDSSWKTCIIDENGICSSRNLVEACIEDEIESDPEECAGYLQCIDGKRVSQLCAYGSYFDSALKSCEIDYDNVCLSKSEICEEGERKEDLDDTTWYFECINGIMLSKNAKRKVTLRAV</sequence>
<proteinExistence type="predicted"/>
<evidence type="ECO:0000256" key="5">
    <source>
        <dbReference type="ARBA" id="ARBA00023180"/>
    </source>
</evidence>
<evidence type="ECO:0000256" key="4">
    <source>
        <dbReference type="ARBA" id="ARBA00023157"/>
    </source>
</evidence>
<dbReference type="SMART" id="SM00494">
    <property type="entry name" value="ChtBD2"/>
    <property type="match status" value="13"/>
</dbReference>
<keyword evidence="3" id="KW-0677">Repeat</keyword>
<reference evidence="9" key="1">
    <citation type="submission" date="2025-08" db="UniProtKB">
        <authorList>
            <consortium name="RefSeq"/>
        </authorList>
    </citation>
    <scope>IDENTIFICATION</scope>
    <source>
        <strain evidence="9">15112-1751.03</strain>
        <tissue evidence="9">Whole Adult</tissue>
    </source>
</reference>
<dbReference type="AlphaFoldDB" id="A0A9C6WE35"/>
<feature type="domain" description="Chitin-binding type-2" evidence="7">
    <location>
        <begin position="92"/>
        <end position="146"/>
    </location>
</feature>
<evidence type="ECO:0000313" key="8">
    <source>
        <dbReference type="Proteomes" id="UP000515160"/>
    </source>
</evidence>
<keyword evidence="4" id="KW-1015">Disulfide bond</keyword>
<evidence type="ECO:0000256" key="2">
    <source>
        <dbReference type="ARBA" id="ARBA00022729"/>
    </source>
</evidence>
<dbReference type="PANTHER" id="PTHR23301">
    <property type="entry name" value="CHITIN BINDING PERITROPHIN-A"/>
    <property type="match status" value="1"/>
</dbReference>
<feature type="domain" description="Chitin-binding type-2" evidence="7">
    <location>
        <begin position="416"/>
        <end position="468"/>
    </location>
</feature>
<dbReference type="Proteomes" id="UP000515160">
    <property type="component" value="Chromosome 2R"/>
</dbReference>
<protein>
    <submittedName>
        <fullName evidence="9">Kielin/chordin-like protein isoform X1</fullName>
    </submittedName>
</protein>
<feature type="domain" description="Chitin-binding type-2" evidence="7">
    <location>
        <begin position="148"/>
        <end position="202"/>
    </location>
</feature>
<keyword evidence="5" id="KW-0325">Glycoprotein</keyword>
<feature type="domain" description="Chitin-binding type-2" evidence="7">
    <location>
        <begin position="631"/>
        <end position="685"/>
    </location>
</feature>
<name>A0A9C6WE35_DROAB</name>
<feature type="domain" description="Chitin-binding type-2" evidence="7">
    <location>
        <begin position="689"/>
        <end position="743"/>
    </location>
</feature>
<evidence type="ECO:0000313" key="9">
    <source>
        <dbReference type="RefSeq" id="XP_051864025.1"/>
    </source>
</evidence>
<dbReference type="PANTHER" id="PTHR23301:SF106">
    <property type="entry name" value="CHITIN-BINDING TYPE-2 DOMAIN-CONTAINING PROTEIN-RELATED"/>
    <property type="match status" value="1"/>
</dbReference>
<feature type="domain" description="Chitin-binding type-2" evidence="7">
    <location>
        <begin position="469"/>
        <end position="523"/>
    </location>
</feature>
<dbReference type="InterPro" id="IPR002557">
    <property type="entry name" value="Chitin-bd_dom"/>
</dbReference>
<keyword evidence="6" id="KW-0472">Membrane</keyword>
<dbReference type="GeneID" id="127566193"/>
<keyword evidence="6" id="KW-1133">Transmembrane helix</keyword>
<dbReference type="OrthoDB" id="7250310at2759"/>
<accession>A0A9C6WE35</accession>
<dbReference type="GO" id="GO:0008061">
    <property type="term" value="F:chitin binding"/>
    <property type="evidence" value="ECO:0007669"/>
    <property type="project" value="UniProtKB-KW"/>
</dbReference>
<dbReference type="Pfam" id="PF01607">
    <property type="entry name" value="CBM_14"/>
    <property type="match status" value="11"/>
</dbReference>
<keyword evidence="6" id="KW-0812">Transmembrane</keyword>
<evidence type="ECO:0000256" key="6">
    <source>
        <dbReference type="SAM" id="Phobius"/>
    </source>
</evidence>
<feature type="domain" description="Chitin-binding type-2" evidence="7">
    <location>
        <begin position="204"/>
        <end position="258"/>
    </location>
</feature>
<dbReference type="SUPFAM" id="SSF57625">
    <property type="entry name" value="Invertebrate chitin-binding proteins"/>
    <property type="match status" value="13"/>
</dbReference>
<feature type="domain" description="Chitin-binding type-2" evidence="7">
    <location>
        <begin position="575"/>
        <end position="629"/>
    </location>
</feature>
<evidence type="ECO:0000256" key="1">
    <source>
        <dbReference type="ARBA" id="ARBA00022669"/>
    </source>
</evidence>
<organism evidence="8 9">
    <name type="scientific">Drosophila albomicans</name>
    <name type="common">Fruit fly</name>
    <dbReference type="NCBI Taxonomy" id="7291"/>
    <lineage>
        <taxon>Eukaryota</taxon>
        <taxon>Metazoa</taxon>
        <taxon>Ecdysozoa</taxon>
        <taxon>Arthropoda</taxon>
        <taxon>Hexapoda</taxon>
        <taxon>Insecta</taxon>
        <taxon>Pterygota</taxon>
        <taxon>Neoptera</taxon>
        <taxon>Endopterygota</taxon>
        <taxon>Diptera</taxon>
        <taxon>Brachycera</taxon>
        <taxon>Muscomorpha</taxon>
        <taxon>Ephydroidea</taxon>
        <taxon>Drosophilidae</taxon>
        <taxon>Drosophila</taxon>
    </lineage>
</organism>
<dbReference type="PROSITE" id="PS50940">
    <property type="entry name" value="CHIT_BIND_II"/>
    <property type="match status" value="10"/>
</dbReference>
<dbReference type="RefSeq" id="XP_051864025.1">
    <property type="nucleotide sequence ID" value="XM_052008065.1"/>
</dbReference>
<dbReference type="InterPro" id="IPR051940">
    <property type="entry name" value="Chitin_bind-dev_reg"/>
</dbReference>